<dbReference type="Gene3D" id="3.40.462.20">
    <property type="match status" value="1"/>
</dbReference>
<dbReference type="InterPro" id="IPR050416">
    <property type="entry name" value="FAD-linked_Oxidoreductase"/>
</dbReference>
<accession>A0A066Z739</accession>
<dbReference type="GO" id="GO:0016491">
    <property type="term" value="F:oxidoreductase activity"/>
    <property type="evidence" value="ECO:0007669"/>
    <property type="project" value="UniProtKB-KW"/>
</dbReference>
<keyword evidence="4" id="KW-0274">FAD</keyword>
<comment type="similarity">
    <text evidence="2">Belongs to the oxygen-dependent FAD-linked oxidoreductase family.</text>
</comment>
<dbReference type="InterPro" id="IPR016166">
    <property type="entry name" value="FAD-bd_PCMH"/>
</dbReference>
<organism evidence="7 8">
    <name type="scientific">Kitasatospora cheerisanensis KCTC 2395</name>
    <dbReference type="NCBI Taxonomy" id="1348663"/>
    <lineage>
        <taxon>Bacteria</taxon>
        <taxon>Bacillati</taxon>
        <taxon>Actinomycetota</taxon>
        <taxon>Actinomycetes</taxon>
        <taxon>Kitasatosporales</taxon>
        <taxon>Streptomycetaceae</taxon>
        <taxon>Kitasatospora</taxon>
    </lineage>
</organism>
<dbReference type="Pfam" id="PF08031">
    <property type="entry name" value="BBE"/>
    <property type="match status" value="1"/>
</dbReference>
<dbReference type="HOGENOM" id="CLU_018354_10_2_11"/>
<dbReference type="Proteomes" id="UP000027178">
    <property type="component" value="Unassembled WGS sequence"/>
</dbReference>
<gene>
    <name evidence="7" type="ORF">KCH_01310</name>
</gene>
<dbReference type="PANTHER" id="PTHR42973:SF39">
    <property type="entry name" value="FAD-BINDING PCMH-TYPE DOMAIN-CONTAINING PROTEIN"/>
    <property type="match status" value="1"/>
</dbReference>
<proteinExistence type="inferred from homology"/>
<keyword evidence="3" id="KW-0285">Flavoprotein</keyword>
<dbReference type="Gene3D" id="3.30.43.10">
    <property type="entry name" value="Uridine Diphospho-n-acetylenolpyruvylglucosamine Reductase, domain 2"/>
    <property type="match status" value="1"/>
</dbReference>
<dbReference type="eggNOG" id="COG0277">
    <property type="taxonomic scope" value="Bacteria"/>
</dbReference>
<keyword evidence="5" id="KW-0560">Oxidoreductase</keyword>
<dbReference type="SUPFAM" id="SSF56176">
    <property type="entry name" value="FAD-binding/transporter-associated domain-like"/>
    <property type="match status" value="1"/>
</dbReference>
<dbReference type="PANTHER" id="PTHR42973">
    <property type="entry name" value="BINDING OXIDOREDUCTASE, PUTATIVE (AFU_ORTHOLOGUE AFUA_1G17690)-RELATED"/>
    <property type="match status" value="1"/>
</dbReference>
<evidence type="ECO:0000313" key="7">
    <source>
        <dbReference type="EMBL" id="KDN88054.1"/>
    </source>
</evidence>
<evidence type="ECO:0000259" key="6">
    <source>
        <dbReference type="PROSITE" id="PS51387"/>
    </source>
</evidence>
<dbReference type="AlphaFoldDB" id="A0A066Z739"/>
<reference evidence="7 8" key="1">
    <citation type="submission" date="2014-05" db="EMBL/GenBank/DDBJ databases">
        <title>Draft Genome Sequence of Kitasatospora cheerisanensis KCTC 2395.</title>
        <authorList>
            <person name="Nam D.H."/>
        </authorList>
    </citation>
    <scope>NUCLEOTIDE SEQUENCE [LARGE SCALE GENOMIC DNA]</scope>
    <source>
        <strain evidence="7 8">KCTC 2395</strain>
    </source>
</reference>
<name>A0A066Z739_9ACTN</name>
<dbReference type="PATRIC" id="fig|1348663.4.peg.111"/>
<dbReference type="EMBL" id="JNBY01000007">
    <property type="protein sequence ID" value="KDN88054.1"/>
    <property type="molecule type" value="Genomic_DNA"/>
</dbReference>
<keyword evidence="8" id="KW-1185">Reference proteome</keyword>
<dbReference type="RefSeq" id="WP_084223067.1">
    <property type="nucleotide sequence ID" value="NZ_KK853997.1"/>
</dbReference>
<comment type="caution">
    <text evidence="7">The sequence shown here is derived from an EMBL/GenBank/DDBJ whole genome shotgun (WGS) entry which is preliminary data.</text>
</comment>
<feature type="domain" description="FAD-binding PCMH-type" evidence="6">
    <location>
        <begin position="42"/>
        <end position="214"/>
    </location>
</feature>
<dbReference type="Pfam" id="PF01565">
    <property type="entry name" value="FAD_binding_4"/>
    <property type="match status" value="1"/>
</dbReference>
<comment type="cofactor">
    <cofactor evidence="1">
        <name>FAD</name>
        <dbReference type="ChEBI" id="CHEBI:57692"/>
    </cofactor>
</comment>
<evidence type="ECO:0000256" key="1">
    <source>
        <dbReference type="ARBA" id="ARBA00001974"/>
    </source>
</evidence>
<dbReference type="InterPro" id="IPR036318">
    <property type="entry name" value="FAD-bd_PCMH-like_sf"/>
</dbReference>
<dbReference type="InterPro" id="IPR016169">
    <property type="entry name" value="FAD-bd_PCMH_sub2"/>
</dbReference>
<evidence type="ECO:0000256" key="3">
    <source>
        <dbReference type="ARBA" id="ARBA00022630"/>
    </source>
</evidence>
<sequence>MKPTPRTTPADWHGLARDLDGDVLRPGDGGYELARLPYNSRFDIHPQAVVLARRVEDVQQTLAFARRHRLPLAPRSGTHCYGGWSTSPGITLDLSAMNTVTTEGSAATGTATVGGGALLIDVYDALLAEDRSIPAGSCPTVGIAGLTLGGGLGSVCRAYGLTCDRLASAVVVTADGRIRECSADREPELFWALRGGGGGNFGVVTGFTFRTHPTTVITTASLEWNWRDTERVLDAWQRWAPAQPDEVWSCLGLNADATAGCTVQAHLYVLGERLDVAEQLVAAVGLPPVGQSNRTVSYREMIMSMTGVHGPVALMQLTGRTPDGVLDRPPFVATSNFFPHHLPPAGVHALVASVTRRAADGGSGYVLLDSLRGAVGRVPRDATAFAHRDALFSAQYHCTYEPGTPAAVLDDAARWLRELRRTMRPWAGDRAYVNYADPQLADHARAYYGANLPRLAAAKAAYDPDGLFDFPHAVPARA</sequence>
<evidence type="ECO:0000256" key="5">
    <source>
        <dbReference type="ARBA" id="ARBA00023002"/>
    </source>
</evidence>
<evidence type="ECO:0000256" key="2">
    <source>
        <dbReference type="ARBA" id="ARBA00005466"/>
    </source>
</evidence>
<protein>
    <recommendedName>
        <fullName evidence="6">FAD-binding PCMH-type domain-containing protein</fullName>
    </recommendedName>
</protein>
<dbReference type="Gene3D" id="3.30.465.10">
    <property type="match status" value="1"/>
</dbReference>
<evidence type="ECO:0000256" key="4">
    <source>
        <dbReference type="ARBA" id="ARBA00022827"/>
    </source>
</evidence>
<dbReference type="PROSITE" id="PS51387">
    <property type="entry name" value="FAD_PCMH"/>
    <property type="match status" value="1"/>
</dbReference>
<dbReference type="OrthoDB" id="545125at2"/>
<dbReference type="InterPro" id="IPR016167">
    <property type="entry name" value="FAD-bd_PCMH_sub1"/>
</dbReference>
<dbReference type="GO" id="GO:0071949">
    <property type="term" value="F:FAD binding"/>
    <property type="evidence" value="ECO:0007669"/>
    <property type="project" value="InterPro"/>
</dbReference>
<dbReference type="InterPro" id="IPR006094">
    <property type="entry name" value="Oxid_FAD_bind_N"/>
</dbReference>
<evidence type="ECO:0000313" key="8">
    <source>
        <dbReference type="Proteomes" id="UP000027178"/>
    </source>
</evidence>
<dbReference type="InterPro" id="IPR012951">
    <property type="entry name" value="BBE"/>
</dbReference>